<evidence type="ECO:0000313" key="11">
    <source>
        <dbReference type="Ensembl" id="ENSOKIP00005008162.1"/>
    </source>
</evidence>
<feature type="compositionally biased region" description="Polar residues" evidence="8">
    <location>
        <begin position="245"/>
        <end position="254"/>
    </location>
</feature>
<evidence type="ECO:0000256" key="2">
    <source>
        <dbReference type="ARBA" id="ARBA00007950"/>
    </source>
</evidence>
<evidence type="ECO:0000259" key="9">
    <source>
        <dbReference type="Pfam" id="PF12287"/>
    </source>
</evidence>
<evidence type="ECO:0000256" key="5">
    <source>
        <dbReference type="ARBA" id="ARBA00022884"/>
    </source>
</evidence>
<feature type="compositionally biased region" description="Polar residues" evidence="8">
    <location>
        <begin position="414"/>
        <end position="436"/>
    </location>
</feature>
<keyword evidence="3" id="KW-0963">Cytoplasm</keyword>
<keyword evidence="12" id="KW-1185">Reference proteome</keyword>
<dbReference type="Pfam" id="PF12287">
    <property type="entry name" value="Caprin-1_C"/>
    <property type="match status" value="2"/>
</dbReference>
<evidence type="ECO:0000256" key="1">
    <source>
        <dbReference type="ARBA" id="ARBA00004496"/>
    </source>
</evidence>
<keyword evidence="5" id="KW-0694">RNA-binding</keyword>
<evidence type="ECO:0000313" key="12">
    <source>
        <dbReference type="Proteomes" id="UP000694557"/>
    </source>
</evidence>
<comment type="subcellular location">
    <subcellularLocation>
        <location evidence="1">Cytoplasm</location>
    </subcellularLocation>
</comment>
<dbReference type="Proteomes" id="UP000694557">
    <property type="component" value="Unassembled WGS sequence"/>
</dbReference>
<feature type="coiled-coil region" evidence="7">
    <location>
        <begin position="34"/>
        <end position="61"/>
    </location>
</feature>
<dbReference type="InterPro" id="IPR041637">
    <property type="entry name" value="Caprin-1_dimer"/>
</dbReference>
<dbReference type="InterPro" id="IPR022070">
    <property type="entry name" value="Caprin-1_C"/>
</dbReference>
<dbReference type="GO" id="GO:0003723">
    <property type="term" value="F:RNA binding"/>
    <property type="evidence" value="ECO:0007669"/>
    <property type="project" value="UniProtKB-KW"/>
</dbReference>
<evidence type="ECO:0000259" key="10">
    <source>
        <dbReference type="Pfam" id="PF18293"/>
    </source>
</evidence>
<dbReference type="GO" id="GO:0017148">
    <property type="term" value="P:negative regulation of translation"/>
    <property type="evidence" value="ECO:0007669"/>
    <property type="project" value="UniProtKB-KW"/>
</dbReference>
<dbReference type="PANTHER" id="PTHR22922:SF3">
    <property type="entry name" value="CAPRIN-1"/>
    <property type="match status" value="1"/>
</dbReference>
<feature type="region of interest" description="Disordered" evidence="8">
    <location>
        <begin position="414"/>
        <end position="442"/>
    </location>
</feature>
<gene>
    <name evidence="11" type="primary">CAPRIN1</name>
    <name evidence="11" type="synonym">LOC109888436</name>
</gene>
<keyword evidence="6" id="KW-0652">Protein synthesis inhibitor</keyword>
<evidence type="ECO:0000256" key="8">
    <source>
        <dbReference type="SAM" id="MobiDB-lite"/>
    </source>
</evidence>
<reference evidence="11" key="2">
    <citation type="submission" date="2025-09" db="UniProtKB">
        <authorList>
            <consortium name="Ensembl"/>
        </authorList>
    </citation>
    <scope>IDENTIFICATION</scope>
</reference>
<dbReference type="GO" id="GO:0005737">
    <property type="term" value="C:cytoplasm"/>
    <property type="evidence" value="ECO:0007669"/>
    <property type="project" value="UniProtKB-SubCell"/>
</dbReference>
<evidence type="ECO:0000256" key="4">
    <source>
        <dbReference type="ARBA" id="ARBA00022782"/>
    </source>
</evidence>
<reference evidence="11" key="1">
    <citation type="submission" date="2025-08" db="UniProtKB">
        <authorList>
            <consortium name="Ensembl"/>
        </authorList>
    </citation>
    <scope>IDENTIFICATION</scope>
</reference>
<feature type="domain" description="Cytoplasmic activation/proliferation-associated protein-1 C term" evidence="9">
    <location>
        <begin position="342"/>
        <end position="387"/>
    </location>
</feature>
<organism evidence="11 12">
    <name type="scientific">Oncorhynchus kisutch</name>
    <name type="common">Coho salmon</name>
    <name type="synonym">Salmo kisutch</name>
    <dbReference type="NCBI Taxonomy" id="8019"/>
    <lineage>
        <taxon>Eukaryota</taxon>
        <taxon>Metazoa</taxon>
        <taxon>Chordata</taxon>
        <taxon>Craniata</taxon>
        <taxon>Vertebrata</taxon>
        <taxon>Euteleostomi</taxon>
        <taxon>Actinopterygii</taxon>
        <taxon>Neopterygii</taxon>
        <taxon>Teleostei</taxon>
        <taxon>Protacanthopterygii</taxon>
        <taxon>Salmoniformes</taxon>
        <taxon>Salmonidae</taxon>
        <taxon>Salmoninae</taxon>
        <taxon>Oncorhynchus</taxon>
    </lineage>
</organism>
<evidence type="ECO:0000256" key="7">
    <source>
        <dbReference type="SAM" id="Coils"/>
    </source>
</evidence>
<dbReference type="InterPro" id="IPR028816">
    <property type="entry name" value="Caprin"/>
</dbReference>
<evidence type="ECO:0000256" key="6">
    <source>
        <dbReference type="ARBA" id="ARBA00023193"/>
    </source>
</evidence>
<comment type="similarity">
    <text evidence="2">Belongs to the caprin family.</text>
</comment>
<dbReference type="PANTHER" id="PTHR22922">
    <property type="entry name" value="GPI-ANCHORED PROTEIN P137"/>
    <property type="match status" value="1"/>
</dbReference>
<dbReference type="GO" id="GO:0030154">
    <property type="term" value="P:cell differentiation"/>
    <property type="evidence" value="ECO:0007669"/>
    <property type="project" value="UniProtKB-KW"/>
</dbReference>
<feature type="region of interest" description="Disordered" evidence="8">
    <location>
        <begin position="226"/>
        <end position="264"/>
    </location>
</feature>
<protein>
    <submittedName>
        <fullName evidence="11">Cell cycle associated protein 1a</fullName>
    </submittedName>
</protein>
<sequence>MPSATVGNNAVQSSSPELGSGTQSEAMKQVLQVIDKKVRNMEKKKGKLDDYQAKKNKGERLNQDQLDALTKFQEVTNNLDFARELQKSFLSLGQEIQKAVKKSARREQLQREETEQRRLKTVLELQFLLDRLGDEQTRQDLKQPAAGSPLLTDADLTALDNFYKLVGPERDHDVRLTDQYDEASLHLWELLEGRDQAVAGTTYKALKETLDKVLLSGYFDRAQTHQNGACEDEQEEEEEEEEQQSVVHESSGSREQPAEPERTVTQEYTEAIEVEATEFVNRQFIPETTYSSTGNDQVERWTAEVQVVNVLQHQSPPQMTPEPHTVNPVSHTPDPVVRKQVVQDLMAQMQGTYNFMQDSMLEFDGHALDPAIVLAQPMKSAQSVVLQHMGQSFLWLYCVPKVFNLNAPVPPTNEADSLKQNQFPSGYGQGFSSQAEHSVEEPDIQHDTLQSAVGGFHTQDQVMSAAAGHQVQSSQGPGFGRQGQSFYNSRGAVSRGGPRNPRGMINGYRGSSNGFRGGYDGYRPPFSNTPNNGYGQQAQFSTASRDYPNSTYQREGYQPGYKRGAVQGPRGCSRGNAQAMRS</sequence>
<dbReference type="Pfam" id="PF18293">
    <property type="entry name" value="Caprin-1_dimer"/>
    <property type="match status" value="1"/>
</dbReference>
<accession>A0A8C7D4E2</accession>
<keyword evidence="4" id="KW-0221">Differentiation</keyword>
<feature type="domain" description="Caprin-1 dimerization" evidence="10">
    <location>
        <begin position="105"/>
        <end position="220"/>
    </location>
</feature>
<dbReference type="Ensembl" id="ENSOKIT00005008681.1">
    <property type="protein sequence ID" value="ENSOKIP00005008162.1"/>
    <property type="gene ID" value="ENSOKIG00005002551.1"/>
</dbReference>
<evidence type="ECO:0000256" key="3">
    <source>
        <dbReference type="ARBA" id="ARBA00022490"/>
    </source>
</evidence>
<feature type="compositionally biased region" description="Polar residues" evidence="8">
    <location>
        <begin position="526"/>
        <end position="553"/>
    </location>
</feature>
<feature type="region of interest" description="Disordered" evidence="8">
    <location>
        <begin position="523"/>
        <end position="582"/>
    </location>
</feature>
<feature type="compositionally biased region" description="Acidic residues" evidence="8">
    <location>
        <begin position="230"/>
        <end position="243"/>
    </location>
</feature>
<keyword evidence="7" id="KW-0175">Coiled coil</keyword>
<proteinExistence type="inferred from homology"/>
<dbReference type="GeneTree" id="ENSGT00940000153438"/>
<feature type="domain" description="Cytoplasmic activation/proliferation-associated protein-1 C term" evidence="9">
    <location>
        <begin position="401"/>
        <end position="571"/>
    </location>
</feature>
<name>A0A8C7D4E2_ONCKI</name>
<feature type="region of interest" description="Disordered" evidence="8">
    <location>
        <begin position="1"/>
        <end position="26"/>
    </location>
</feature>
<dbReference type="AlphaFoldDB" id="A0A8C7D4E2"/>